<protein>
    <submittedName>
        <fullName evidence="1">Uncharacterized protein</fullName>
    </submittedName>
</protein>
<keyword evidence="2" id="KW-1185">Reference proteome</keyword>
<sequence length="489" mass="53807">MEVDGFEDIDGDIGAASDSDGFVSAEEADYQDEAPDDLESDSIASFIDRTADSDDTGVQSSFGTMRLPPNAVQSSSSQPRTGMPINSEQRESSNYVDLTISSSVDSNSGFHHISDVQESERPSVMASSQGTTPVLPAIKQLSPAFGSPGPQHELPDGERAGGLMPSNTLKILGTEEPLWIPEIQKPPVLSEDMLREREAILIGLGTSEEGTAQRARLQCAELISDMESFKAANPNCALGDFVRWHSPRDWLVPEGGQEQDGCLSPRMSEGTNNLWQQLWSQAKRVPARLQKPLFDSEMEAEKALHYLEGVPVYALFTSLLPTIFTIAYERLYRQPIIHRMPALRSRLIALGAKILRDVDWATADPDSPAYSAILDDVETLEVQTSRCIALLHKFPDQLKLVERLVCSGQTSVDDRREQRVVLKALGQFNISAMAPRRREYVFTANTLGVAAVGQEAGKVNKFAQRMHVVIEEDSSIRVVTSRTKTQSCQ</sequence>
<dbReference type="Proteomes" id="UP001150603">
    <property type="component" value="Unassembled WGS sequence"/>
</dbReference>
<proteinExistence type="predicted"/>
<reference evidence="1" key="1">
    <citation type="submission" date="2022-07" db="EMBL/GenBank/DDBJ databases">
        <title>Phylogenomic reconstructions and comparative analyses of Kickxellomycotina fungi.</title>
        <authorList>
            <person name="Reynolds N.K."/>
            <person name="Stajich J.E."/>
            <person name="Barry K."/>
            <person name="Grigoriev I.V."/>
            <person name="Crous P."/>
            <person name="Smith M.E."/>
        </authorList>
    </citation>
    <scope>NUCLEOTIDE SEQUENCE</scope>
    <source>
        <strain evidence="1">NRRL 5244</strain>
    </source>
</reference>
<evidence type="ECO:0000313" key="2">
    <source>
        <dbReference type="Proteomes" id="UP001150603"/>
    </source>
</evidence>
<comment type="caution">
    <text evidence="1">The sequence shown here is derived from an EMBL/GenBank/DDBJ whole genome shotgun (WGS) entry which is preliminary data.</text>
</comment>
<accession>A0ACC1JDV8</accession>
<name>A0ACC1JDV8_9FUNG</name>
<dbReference type="EMBL" id="JANBPW010000653">
    <property type="protein sequence ID" value="KAJ1948702.1"/>
    <property type="molecule type" value="Genomic_DNA"/>
</dbReference>
<organism evidence="1 2">
    <name type="scientific">Linderina macrospora</name>
    <dbReference type="NCBI Taxonomy" id="4868"/>
    <lineage>
        <taxon>Eukaryota</taxon>
        <taxon>Fungi</taxon>
        <taxon>Fungi incertae sedis</taxon>
        <taxon>Zoopagomycota</taxon>
        <taxon>Kickxellomycotina</taxon>
        <taxon>Kickxellomycetes</taxon>
        <taxon>Kickxellales</taxon>
        <taxon>Kickxellaceae</taxon>
        <taxon>Linderina</taxon>
    </lineage>
</organism>
<evidence type="ECO:0000313" key="1">
    <source>
        <dbReference type="EMBL" id="KAJ1948702.1"/>
    </source>
</evidence>
<gene>
    <name evidence="1" type="ORF">FBU59_001471</name>
</gene>